<dbReference type="InParanoid" id="A0A0D0A5F6"/>
<organism evidence="2 3">
    <name type="scientific">Suillus luteus UH-Slu-Lm8-n1</name>
    <dbReference type="NCBI Taxonomy" id="930992"/>
    <lineage>
        <taxon>Eukaryota</taxon>
        <taxon>Fungi</taxon>
        <taxon>Dikarya</taxon>
        <taxon>Basidiomycota</taxon>
        <taxon>Agaricomycotina</taxon>
        <taxon>Agaricomycetes</taxon>
        <taxon>Agaricomycetidae</taxon>
        <taxon>Boletales</taxon>
        <taxon>Suillineae</taxon>
        <taxon>Suillaceae</taxon>
        <taxon>Suillus</taxon>
    </lineage>
</organism>
<proteinExistence type="predicted"/>
<dbReference type="EMBL" id="KN835174">
    <property type="protein sequence ID" value="KIK45350.1"/>
    <property type="molecule type" value="Genomic_DNA"/>
</dbReference>
<feature type="transmembrane region" description="Helical" evidence="1">
    <location>
        <begin position="105"/>
        <end position="126"/>
    </location>
</feature>
<dbReference type="OrthoDB" id="10531351at2759"/>
<keyword evidence="1" id="KW-1133">Transmembrane helix</keyword>
<name>A0A0D0A5F6_9AGAM</name>
<keyword evidence="1" id="KW-0472">Membrane</keyword>
<dbReference type="AlphaFoldDB" id="A0A0D0A5F6"/>
<sequence length="130" mass="15227">MKLHSSHTPYLSVSRSHRYRPLLTIFHGWRKFSHSPPVTRFSSSWTSLIYLFANASISSRHYFKTGIITFINFPSKRVPSPPVRHRFHFYCLRAYPLLFLYNKPLLFCTTAPFPLLCMIALVATHVDRVL</sequence>
<dbReference type="HOGENOM" id="CLU_1939519_0_0_1"/>
<keyword evidence="3" id="KW-1185">Reference proteome</keyword>
<evidence type="ECO:0000313" key="2">
    <source>
        <dbReference type="EMBL" id="KIK45350.1"/>
    </source>
</evidence>
<keyword evidence="1" id="KW-0812">Transmembrane</keyword>
<dbReference type="Proteomes" id="UP000054485">
    <property type="component" value="Unassembled WGS sequence"/>
</dbReference>
<reference evidence="3" key="2">
    <citation type="submission" date="2015-01" db="EMBL/GenBank/DDBJ databases">
        <title>Evolutionary Origins and Diversification of the Mycorrhizal Mutualists.</title>
        <authorList>
            <consortium name="DOE Joint Genome Institute"/>
            <consortium name="Mycorrhizal Genomics Consortium"/>
            <person name="Kohler A."/>
            <person name="Kuo A."/>
            <person name="Nagy L.G."/>
            <person name="Floudas D."/>
            <person name="Copeland A."/>
            <person name="Barry K.W."/>
            <person name="Cichocki N."/>
            <person name="Veneault-Fourrey C."/>
            <person name="LaButti K."/>
            <person name="Lindquist E.A."/>
            <person name="Lipzen A."/>
            <person name="Lundell T."/>
            <person name="Morin E."/>
            <person name="Murat C."/>
            <person name="Riley R."/>
            <person name="Ohm R."/>
            <person name="Sun H."/>
            <person name="Tunlid A."/>
            <person name="Henrissat B."/>
            <person name="Grigoriev I.V."/>
            <person name="Hibbett D.S."/>
            <person name="Martin F."/>
        </authorList>
    </citation>
    <scope>NUCLEOTIDE SEQUENCE [LARGE SCALE GENOMIC DNA]</scope>
    <source>
        <strain evidence="3">UH-Slu-Lm8-n1</strain>
    </source>
</reference>
<protein>
    <submittedName>
        <fullName evidence="2">Uncharacterized protein</fullName>
    </submittedName>
</protein>
<reference evidence="2 3" key="1">
    <citation type="submission" date="2014-04" db="EMBL/GenBank/DDBJ databases">
        <authorList>
            <consortium name="DOE Joint Genome Institute"/>
            <person name="Kuo A."/>
            <person name="Ruytinx J."/>
            <person name="Rineau F."/>
            <person name="Colpaert J."/>
            <person name="Kohler A."/>
            <person name="Nagy L.G."/>
            <person name="Floudas D."/>
            <person name="Copeland A."/>
            <person name="Barry K.W."/>
            <person name="Cichocki N."/>
            <person name="Veneault-Fourrey C."/>
            <person name="LaButti K."/>
            <person name="Lindquist E.A."/>
            <person name="Lipzen A."/>
            <person name="Lundell T."/>
            <person name="Morin E."/>
            <person name="Murat C."/>
            <person name="Sun H."/>
            <person name="Tunlid A."/>
            <person name="Henrissat B."/>
            <person name="Grigoriev I.V."/>
            <person name="Hibbett D.S."/>
            <person name="Martin F."/>
            <person name="Nordberg H.P."/>
            <person name="Cantor M.N."/>
            <person name="Hua S.X."/>
        </authorList>
    </citation>
    <scope>NUCLEOTIDE SEQUENCE [LARGE SCALE GENOMIC DNA]</scope>
    <source>
        <strain evidence="2 3">UH-Slu-Lm8-n1</strain>
    </source>
</reference>
<gene>
    <name evidence="2" type="ORF">CY34DRAFT_541083</name>
</gene>
<evidence type="ECO:0000313" key="3">
    <source>
        <dbReference type="Proteomes" id="UP000054485"/>
    </source>
</evidence>
<evidence type="ECO:0000256" key="1">
    <source>
        <dbReference type="SAM" id="Phobius"/>
    </source>
</evidence>
<accession>A0A0D0A5F6</accession>